<dbReference type="AlphaFoldDB" id="A0AAW0QP81"/>
<dbReference type="EMBL" id="JAQQWP010000008">
    <property type="protein sequence ID" value="KAK8105895.1"/>
    <property type="molecule type" value="Genomic_DNA"/>
</dbReference>
<comment type="caution">
    <text evidence="1">The sequence shown here is derived from an EMBL/GenBank/DDBJ whole genome shotgun (WGS) entry which is preliminary data.</text>
</comment>
<organism evidence="1 2">
    <name type="scientific">Apiospora kogelbergensis</name>
    <dbReference type="NCBI Taxonomy" id="1337665"/>
    <lineage>
        <taxon>Eukaryota</taxon>
        <taxon>Fungi</taxon>
        <taxon>Dikarya</taxon>
        <taxon>Ascomycota</taxon>
        <taxon>Pezizomycotina</taxon>
        <taxon>Sordariomycetes</taxon>
        <taxon>Xylariomycetidae</taxon>
        <taxon>Amphisphaeriales</taxon>
        <taxon>Apiosporaceae</taxon>
        <taxon>Apiospora</taxon>
    </lineage>
</organism>
<protein>
    <submittedName>
        <fullName evidence="1">Uncharacterized protein</fullName>
    </submittedName>
</protein>
<accession>A0AAW0QP81</accession>
<evidence type="ECO:0000313" key="2">
    <source>
        <dbReference type="Proteomes" id="UP001392437"/>
    </source>
</evidence>
<proteinExistence type="predicted"/>
<reference evidence="1 2" key="1">
    <citation type="submission" date="2023-01" db="EMBL/GenBank/DDBJ databases">
        <title>Analysis of 21 Apiospora genomes using comparative genomics revels a genus with tremendous synthesis potential of carbohydrate active enzymes and secondary metabolites.</title>
        <authorList>
            <person name="Sorensen T."/>
        </authorList>
    </citation>
    <scope>NUCLEOTIDE SEQUENCE [LARGE SCALE GENOMIC DNA]</scope>
    <source>
        <strain evidence="1 2">CBS 117206</strain>
    </source>
</reference>
<evidence type="ECO:0000313" key="1">
    <source>
        <dbReference type="EMBL" id="KAK8105895.1"/>
    </source>
</evidence>
<keyword evidence="2" id="KW-1185">Reference proteome</keyword>
<dbReference type="Proteomes" id="UP001392437">
    <property type="component" value="Unassembled WGS sequence"/>
</dbReference>
<gene>
    <name evidence="1" type="ORF">PG999_009254</name>
</gene>
<name>A0AAW0QP81_9PEZI</name>
<sequence length="157" mass="17651">MQDAEEPTRCGTQRKPCLEGTIHPVFENWVAADAKLLQELQQPLLLASRILDTDPALEWISDFTIDDIFSKGYPGARSPQEQACLGAQKDITPYSIARHHRASWATPEQRKIWASETSQVTSRQIAKSITWQLDADMLVQMPKDALTSKSRSWGSRG</sequence>